<name>A0A9W7ELZ9_9STRA</name>
<dbReference type="EMBL" id="BLQM01000318">
    <property type="protein sequence ID" value="GMH82715.1"/>
    <property type="molecule type" value="Genomic_DNA"/>
</dbReference>
<evidence type="ECO:0000313" key="2">
    <source>
        <dbReference type="Proteomes" id="UP001162640"/>
    </source>
</evidence>
<gene>
    <name evidence="1" type="ORF">TL16_g09352</name>
</gene>
<sequence length="205" mass="23181">MSSFASSVSSRARAATIDVKVKTGQISAAFEATFNSDYKEFQTIRRKARKTTTEKARYKELFRILKCSATDATQQLQPVIQKCMQFYRNAGGPNHFQLDPEFIELMPFTMKQLCDDDLTESSEKAKYLIENEFAIKDIQEKPQASASGGFKFNNETLKAGAKEWCEDSGKAEAKYGHISGWDTSEVKSMKWLFRADEYGTEKAGK</sequence>
<organism evidence="1 2">
    <name type="scientific">Triparma laevis f. inornata</name>
    <dbReference type="NCBI Taxonomy" id="1714386"/>
    <lineage>
        <taxon>Eukaryota</taxon>
        <taxon>Sar</taxon>
        <taxon>Stramenopiles</taxon>
        <taxon>Ochrophyta</taxon>
        <taxon>Bolidophyceae</taxon>
        <taxon>Parmales</taxon>
        <taxon>Triparmaceae</taxon>
        <taxon>Triparma</taxon>
    </lineage>
</organism>
<evidence type="ECO:0000313" key="1">
    <source>
        <dbReference type="EMBL" id="GMH82715.1"/>
    </source>
</evidence>
<accession>A0A9W7ELZ9</accession>
<dbReference type="AlphaFoldDB" id="A0A9W7ELZ9"/>
<reference evidence="2" key="1">
    <citation type="journal article" date="2023" name="Commun. Biol.">
        <title>Genome analysis of Parmales, the sister group of diatoms, reveals the evolutionary specialization of diatoms from phago-mixotrophs to photoautotrophs.</title>
        <authorList>
            <person name="Ban H."/>
            <person name="Sato S."/>
            <person name="Yoshikawa S."/>
            <person name="Yamada K."/>
            <person name="Nakamura Y."/>
            <person name="Ichinomiya M."/>
            <person name="Sato N."/>
            <person name="Blanc-Mathieu R."/>
            <person name="Endo H."/>
            <person name="Kuwata A."/>
            <person name="Ogata H."/>
        </authorList>
    </citation>
    <scope>NUCLEOTIDE SEQUENCE [LARGE SCALE GENOMIC DNA]</scope>
</reference>
<dbReference type="Proteomes" id="UP001162640">
    <property type="component" value="Unassembled WGS sequence"/>
</dbReference>
<proteinExistence type="predicted"/>
<comment type="caution">
    <text evidence="1">The sequence shown here is derived from an EMBL/GenBank/DDBJ whole genome shotgun (WGS) entry which is preliminary data.</text>
</comment>
<protein>
    <submittedName>
        <fullName evidence="1">Uncharacterized protein</fullName>
    </submittedName>
</protein>